<dbReference type="PANTHER" id="PTHR46558">
    <property type="entry name" value="TRACRIPTIONAL REGULATORY PROTEIN-RELATED-RELATED"/>
    <property type="match status" value="1"/>
</dbReference>
<dbReference type="PROSITE" id="PS50943">
    <property type="entry name" value="HTH_CROC1"/>
    <property type="match status" value="2"/>
</dbReference>
<feature type="domain" description="HTH cro/C1-type" evidence="3">
    <location>
        <begin position="209"/>
        <end position="265"/>
    </location>
</feature>
<feature type="domain" description="HTH cro/C1-type" evidence="3">
    <location>
        <begin position="57"/>
        <end position="112"/>
    </location>
</feature>
<feature type="coiled-coil region" evidence="2">
    <location>
        <begin position="11"/>
        <end position="38"/>
    </location>
</feature>
<dbReference type="Gene3D" id="1.10.260.40">
    <property type="entry name" value="lambda repressor-like DNA-binding domains"/>
    <property type="match status" value="2"/>
</dbReference>
<sequence length="336" mass="39072">MKFGGHFLNKKQDQEYYIEKLEKENLELKERIRYYESKFHKRSDCMKPNLIETGKRIKSIRSNLGMTMEQFAILTDSSNTSAVNNWERGYNLPNKTKLKKIAILGNTTTDWIKWGTLEEYITSYLIGIGYELYIKDFPEIPHKVFKDIQEKYSDTFSLDKDYELLDSIIKNIFTKYYSKDFEDYRDIEVKPDLGLTDDNKNIKMIGQRIRKIRKKENITLEEFGKLFSPTADKAVISNWENGKNLPNSERIKKIAEIGGVSELYLMTGVDSSVAESMYFLSEVALDALERLSIEEVNRIIESFAGYLNVISKIDDPDKREISLNAICQLSLLDKMG</sequence>
<dbReference type="AlphaFoldDB" id="A0A286KC85"/>
<keyword evidence="1" id="KW-0238">DNA-binding</keyword>
<organism evidence="4">
    <name type="scientific">Enterococcus avium</name>
    <name type="common">Streptococcus avium</name>
    <dbReference type="NCBI Taxonomy" id="33945"/>
    <lineage>
        <taxon>Bacteria</taxon>
        <taxon>Bacillati</taxon>
        <taxon>Bacillota</taxon>
        <taxon>Bacilli</taxon>
        <taxon>Lactobacillales</taxon>
        <taxon>Enterococcaceae</taxon>
        <taxon>Enterococcus</taxon>
    </lineage>
</organism>
<keyword evidence="2" id="KW-0175">Coiled coil</keyword>
<dbReference type="PANTHER" id="PTHR46558:SF11">
    <property type="entry name" value="HTH-TYPE TRANSCRIPTIONAL REGULATOR XRE"/>
    <property type="match status" value="1"/>
</dbReference>
<evidence type="ECO:0000313" key="4">
    <source>
        <dbReference type="EMBL" id="APB62528.1"/>
    </source>
</evidence>
<dbReference type="CDD" id="cd00093">
    <property type="entry name" value="HTH_XRE"/>
    <property type="match status" value="2"/>
</dbReference>
<dbReference type="Pfam" id="PF12844">
    <property type="entry name" value="HTH_19"/>
    <property type="match status" value="1"/>
</dbReference>
<protein>
    <submittedName>
        <fullName evidence="4">Prophage ps3 protein 15</fullName>
    </submittedName>
</protein>
<dbReference type="InterPro" id="IPR010982">
    <property type="entry name" value="Lambda_DNA-bd_dom_sf"/>
</dbReference>
<dbReference type="Pfam" id="PF01381">
    <property type="entry name" value="HTH_3"/>
    <property type="match status" value="1"/>
</dbReference>
<dbReference type="EMBL" id="KX976485">
    <property type="protein sequence ID" value="APB62528.1"/>
    <property type="molecule type" value="Genomic_DNA"/>
</dbReference>
<proteinExistence type="predicted"/>
<dbReference type="SMART" id="SM00530">
    <property type="entry name" value="HTH_XRE"/>
    <property type="match status" value="2"/>
</dbReference>
<evidence type="ECO:0000259" key="3">
    <source>
        <dbReference type="PROSITE" id="PS50943"/>
    </source>
</evidence>
<keyword evidence="4" id="KW-0614">Plasmid</keyword>
<gene>
    <name evidence="4" type="ORF">pEA19081_p32</name>
</gene>
<dbReference type="SUPFAM" id="SSF47413">
    <property type="entry name" value="lambda repressor-like DNA-binding domains"/>
    <property type="match status" value="2"/>
</dbReference>
<geneLocation type="plasmid" evidence="4">
    <name>pEA19081</name>
</geneLocation>
<accession>A0A286KC85</accession>
<dbReference type="GO" id="GO:0003677">
    <property type="term" value="F:DNA binding"/>
    <property type="evidence" value="ECO:0007669"/>
    <property type="project" value="UniProtKB-KW"/>
</dbReference>
<evidence type="ECO:0000256" key="1">
    <source>
        <dbReference type="ARBA" id="ARBA00023125"/>
    </source>
</evidence>
<evidence type="ECO:0000256" key="2">
    <source>
        <dbReference type="SAM" id="Coils"/>
    </source>
</evidence>
<dbReference type="InterPro" id="IPR001387">
    <property type="entry name" value="Cro/C1-type_HTH"/>
</dbReference>
<reference evidence="4" key="1">
    <citation type="journal article" date="2017" name="Front. Microbiol.">
        <title>Identification of Novel Conjugative Plasmids with Multiple Copies of fosB that Confer High-Level Fosfomycin Resistance to Vancomycin-Resistant Enterococci.</title>
        <authorList>
            <person name="Sun L."/>
            <person name="Zhang P."/>
            <person name="Qu T."/>
            <person name="Chen Y."/>
            <person name="Hua X."/>
            <person name="Shi K."/>
            <person name="Yu Y."/>
        </authorList>
    </citation>
    <scope>NUCLEOTIDE SEQUENCE</scope>
    <source>
        <strain evidence="4">19081</strain>
        <plasmid evidence="4">pEA19081</plasmid>
    </source>
</reference>
<name>A0A286KC85_ENTAV</name>